<sequence>MLITIAVMIALRPVSAAIAAVGSGAAAVMFLTTLSFLFSTPGWEPSLGGFPALSVVPGQFLLKDVVLLGAAIWSLGEARQQVAQMRE</sequence>
<reference evidence="3 4" key="1">
    <citation type="journal article" date="2014" name="Nature">
        <title>An environmental bacterial taxon with a large and distinct metabolic repertoire.</title>
        <authorList>
            <person name="Wilson M.C."/>
            <person name="Mori T."/>
            <person name="Ruckert C."/>
            <person name="Uria A.R."/>
            <person name="Helf M.J."/>
            <person name="Takada K."/>
            <person name="Gernert C."/>
            <person name="Steffens U.A."/>
            <person name="Heycke N."/>
            <person name="Schmitt S."/>
            <person name="Rinke C."/>
            <person name="Helfrich E.J."/>
            <person name="Brachmann A.O."/>
            <person name="Gurgui C."/>
            <person name="Wakimoto T."/>
            <person name="Kracht M."/>
            <person name="Crusemann M."/>
            <person name="Hentschel U."/>
            <person name="Abe I."/>
            <person name="Matsunaga S."/>
            <person name="Kalinowski J."/>
            <person name="Takeyama H."/>
            <person name="Piel J."/>
        </authorList>
    </citation>
    <scope>NUCLEOTIDE SEQUENCE [LARGE SCALE GENOMIC DNA]</scope>
    <source>
        <strain evidence="4">TSY1</strain>
    </source>
</reference>
<feature type="signal peptide" evidence="2">
    <location>
        <begin position="1"/>
        <end position="19"/>
    </location>
</feature>
<dbReference type="InterPro" id="IPR007339">
    <property type="entry name" value="RclC-like"/>
</dbReference>
<proteinExistence type="predicted"/>
<dbReference type="GO" id="GO:1901530">
    <property type="term" value="P:response to hypochlorite"/>
    <property type="evidence" value="ECO:0007669"/>
    <property type="project" value="TreeGrafter"/>
</dbReference>
<dbReference type="Proteomes" id="UP000019141">
    <property type="component" value="Unassembled WGS sequence"/>
</dbReference>
<keyword evidence="1" id="KW-0472">Membrane</keyword>
<name>W4L975_ENTF1</name>
<keyword evidence="4" id="KW-1185">Reference proteome</keyword>
<feature type="chain" id="PRO_5004844642" description="DUF417 family protein" evidence="2">
    <location>
        <begin position="20"/>
        <end position="87"/>
    </location>
</feature>
<feature type="transmembrane region" description="Helical" evidence="1">
    <location>
        <begin position="16"/>
        <end position="38"/>
    </location>
</feature>
<dbReference type="PANTHER" id="PTHR40106:SF1">
    <property type="entry name" value="INNER MEMBRANE PROTEIN RCLC"/>
    <property type="match status" value="1"/>
</dbReference>
<dbReference type="AlphaFoldDB" id="W4L975"/>
<dbReference type="HOGENOM" id="CLU_2477568_0_0_7"/>
<evidence type="ECO:0000256" key="1">
    <source>
        <dbReference type="SAM" id="Phobius"/>
    </source>
</evidence>
<evidence type="ECO:0008006" key="5">
    <source>
        <dbReference type="Google" id="ProtNLM"/>
    </source>
</evidence>
<protein>
    <recommendedName>
        <fullName evidence="5">DUF417 family protein</fullName>
    </recommendedName>
</protein>
<keyword evidence="1" id="KW-0812">Transmembrane</keyword>
<evidence type="ECO:0000313" key="3">
    <source>
        <dbReference type="EMBL" id="ETW94444.1"/>
    </source>
</evidence>
<accession>W4L975</accession>
<keyword evidence="1" id="KW-1133">Transmembrane helix</keyword>
<dbReference type="EMBL" id="AZHW01001068">
    <property type="protein sequence ID" value="ETW94444.1"/>
    <property type="molecule type" value="Genomic_DNA"/>
</dbReference>
<comment type="caution">
    <text evidence="3">The sequence shown here is derived from an EMBL/GenBank/DDBJ whole genome shotgun (WGS) entry which is preliminary data.</text>
</comment>
<keyword evidence="2" id="KW-0732">Signal</keyword>
<evidence type="ECO:0000313" key="4">
    <source>
        <dbReference type="Proteomes" id="UP000019141"/>
    </source>
</evidence>
<gene>
    <name evidence="3" type="ORF">ETSY1_34845</name>
</gene>
<feature type="transmembrane region" description="Helical" evidence="1">
    <location>
        <begin position="58"/>
        <end position="76"/>
    </location>
</feature>
<organism evidence="3 4">
    <name type="scientific">Entotheonella factor</name>
    <dbReference type="NCBI Taxonomy" id="1429438"/>
    <lineage>
        <taxon>Bacteria</taxon>
        <taxon>Pseudomonadati</taxon>
        <taxon>Nitrospinota/Tectimicrobiota group</taxon>
        <taxon>Candidatus Tectimicrobiota</taxon>
        <taxon>Candidatus Entotheonellia</taxon>
        <taxon>Candidatus Entotheonellales</taxon>
        <taxon>Candidatus Entotheonellaceae</taxon>
        <taxon>Candidatus Entotheonella</taxon>
    </lineage>
</organism>
<dbReference type="Pfam" id="PF04224">
    <property type="entry name" value="DUF417"/>
    <property type="match status" value="1"/>
</dbReference>
<dbReference type="PANTHER" id="PTHR40106">
    <property type="entry name" value="INNER MEMBRANE PROTEIN RCLC"/>
    <property type="match status" value="1"/>
</dbReference>
<evidence type="ECO:0000256" key="2">
    <source>
        <dbReference type="SAM" id="SignalP"/>
    </source>
</evidence>
<dbReference type="GO" id="GO:0005886">
    <property type="term" value="C:plasma membrane"/>
    <property type="evidence" value="ECO:0007669"/>
    <property type="project" value="TreeGrafter"/>
</dbReference>